<dbReference type="OrthoDB" id="3561359at2759"/>
<sequence>MDPERPGKMARMVDSHNTPTTQTSFFILDERYKKTSFLIFDEEYKTSPPVCSNDKATHKVNVLPTLHPVCSIDNPRDPAYKVTASPHDNPYNLPRYRKWIVVVIVACGALCTTSSASIAAPAEGGIKQEFNISDTLDIFATLSIHAIGLGVGPLFAGPLSEVYGRSIIYRVSFLMFFAFSWPVAFAPNVAVYALFRFLTAFFGSAFLAVAGGTVSDMFPKEQVSSPMALFTLSPLLGPAVGSVLGGFINQHANWRWSFHTITIWTFVQLVAIFTLVPETYVPTIIRQKAERLRRLTDNRKYWTEYDEKRKNLGREVVRSLYTPFLLLLLDRMALLLDTWTALLLGTLYLAFEAFPLIFGGLHGFTMEQTGMTFIGIGLGSTLACASQPLWNRHFAKVREKHNGNPPPEVNLAPGKVGGVLVALSLFWVAITSYSQDHWIAPVIGFVPFGAGIFWVFSSVFTYLVTAYRPIAASAMSANNALRSVFASAFPLFASAMYSRLGPVGAMALIASLATLMVPLPFVFSRIGARLRAKSRFAA</sequence>
<dbReference type="GO" id="GO:0022857">
    <property type="term" value="F:transmembrane transporter activity"/>
    <property type="evidence" value="ECO:0007669"/>
    <property type="project" value="InterPro"/>
</dbReference>
<keyword evidence="8" id="KW-1185">Reference proteome</keyword>
<feature type="transmembrane region" description="Helical" evidence="5">
    <location>
        <begin position="371"/>
        <end position="390"/>
    </location>
</feature>
<dbReference type="InterPro" id="IPR011701">
    <property type="entry name" value="MFS"/>
</dbReference>
<feature type="transmembrane region" description="Helical" evidence="5">
    <location>
        <begin position="227"/>
        <end position="249"/>
    </location>
</feature>
<dbReference type="Gene3D" id="1.20.1250.20">
    <property type="entry name" value="MFS general substrate transporter like domains"/>
    <property type="match status" value="1"/>
</dbReference>
<dbReference type="STRING" id="946122.A0A0C2SF18"/>
<dbReference type="GO" id="GO:0005886">
    <property type="term" value="C:plasma membrane"/>
    <property type="evidence" value="ECO:0007669"/>
    <property type="project" value="TreeGrafter"/>
</dbReference>
<feature type="transmembrane region" description="Helical" evidence="5">
    <location>
        <begin position="503"/>
        <end position="523"/>
    </location>
</feature>
<accession>A0A0C2SF18</accession>
<organism evidence="7 8">
    <name type="scientific">Amanita muscaria (strain Koide BX008)</name>
    <dbReference type="NCBI Taxonomy" id="946122"/>
    <lineage>
        <taxon>Eukaryota</taxon>
        <taxon>Fungi</taxon>
        <taxon>Dikarya</taxon>
        <taxon>Basidiomycota</taxon>
        <taxon>Agaricomycotina</taxon>
        <taxon>Agaricomycetes</taxon>
        <taxon>Agaricomycetidae</taxon>
        <taxon>Agaricales</taxon>
        <taxon>Pluteineae</taxon>
        <taxon>Amanitaceae</taxon>
        <taxon>Amanita</taxon>
    </lineage>
</organism>
<feature type="transmembrane region" description="Helical" evidence="5">
    <location>
        <begin position="442"/>
        <end position="467"/>
    </location>
</feature>
<dbReference type="EMBL" id="KN818281">
    <property type="protein sequence ID" value="KIL61655.1"/>
    <property type="molecule type" value="Genomic_DNA"/>
</dbReference>
<feature type="transmembrane region" description="Helical" evidence="5">
    <location>
        <begin position="99"/>
        <end position="118"/>
    </location>
</feature>
<evidence type="ECO:0000313" key="8">
    <source>
        <dbReference type="Proteomes" id="UP000054549"/>
    </source>
</evidence>
<keyword evidence="4 5" id="KW-0472">Membrane</keyword>
<evidence type="ECO:0000259" key="6">
    <source>
        <dbReference type="PROSITE" id="PS50850"/>
    </source>
</evidence>
<dbReference type="HOGENOM" id="CLU_008455_11_5_1"/>
<feature type="transmembrane region" description="Helical" evidence="5">
    <location>
        <begin position="167"/>
        <end position="185"/>
    </location>
</feature>
<feature type="transmembrane region" description="Helical" evidence="5">
    <location>
        <begin position="479"/>
        <end position="497"/>
    </location>
</feature>
<keyword evidence="2 5" id="KW-0812">Transmembrane</keyword>
<dbReference type="AlphaFoldDB" id="A0A0C2SF18"/>
<feature type="transmembrane region" description="Helical" evidence="5">
    <location>
        <begin position="324"/>
        <end position="351"/>
    </location>
</feature>
<feature type="transmembrane region" description="Helical" evidence="5">
    <location>
        <begin position="261"/>
        <end position="285"/>
    </location>
</feature>
<evidence type="ECO:0000256" key="4">
    <source>
        <dbReference type="ARBA" id="ARBA00023136"/>
    </source>
</evidence>
<dbReference type="Pfam" id="PF07690">
    <property type="entry name" value="MFS_1"/>
    <property type="match status" value="1"/>
</dbReference>
<feature type="transmembrane region" description="Helical" evidence="5">
    <location>
        <begin position="411"/>
        <end position="430"/>
    </location>
</feature>
<reference evidence="7 8" key="1">
    <citation type="submission" date="2014-04" db="EMBL/GenBank/DDBJ databases">
        <title>Evolutionary Origins and Diversification of the Mycorrhizal Mutualists.</title>
        <authorList>
            <consortium name="DOE Joint Genome Institute"/>
            <consortium name="Mycorrhizal Genomics Consortium"/>
            <person name="Kohler A."/>
            <person name="Kuo A."/>
            <person name="Nagy L.G."/>
            <person name="Floudas D."/>
            <person name="Copeland A."/>
            <person name="Barry K.W."/>
            <person name="Cichocki N."/>
            <person name="Veneault-Fourrey C."/>
            <person name="LaButti K."/>
            <person name="Lindquist E.A."/>
            <person name="Lipzen A."/>
            <person name="Lundell T."/>
            <person name="Morin E."/>
            <person name="Murat C."/>
            <person name="Riley R."/>
            <person name="Ohm R."/>
            <person name="Sun H."/>
            <person name="Tunlid A."/>
            <person name="Henrissat B."/>
            <person name="Grigoriev I.V."/>
            <person name="Hibbett D.S."/>
            <person name="Martin F."/>
        </authorList>
    </citation>
    <scope>NUCLEOTIDE SEQUENCE [LARGE SCALE GENOMIC DNA]</scope>
    <source>
        <strain evidence="7 8">Koide BX008</strain>
    </source>
</reference>
<dbReference type="InParanoid" id="A0A0C2SF18"/>
<dbReference type="PROSITE" id="PS50850">
    <property type="entry name" value="MFS"/>
    <property type="match status" value="1"/>
</dbReference>
<keyword evidence="3 5" id="KW-1133">Transmembrane helix</keyword>
<name>A0A0C2SF18_AMAMK</name>
<dbReference type="InterPro" id="IPR020846">
    <property type="entry name" value="MFS_dom"/>
</dbReference>
<gene>
    <name evidence="7" type="ORF">M378DRAFT_13351</name>
</gene>
<dbReference type="PANTHER" id="PTHR23502:SF7">
    <property type="entry name" value="DRUG_PROTON ANTIPORTER YHK8-RELATED"/>
    <property type="match status" value="1"/>
</dbReference>
<dbReference type="SUPFAM" id="SSF103473">
    <property type="entry name" value="MFS general substrate transporter"/>
    <property type="match status" value="1"/>
</dbReference>
<evidence type="ECO:0000256" key="5">
    <source>
        <dbReference type="SAM" id="Phobius"/>
    </source>
</evidence>
<dbReference type="InterPro" id="IPR036259">
    <property type="entry name" value="MFS_trans_sf"/>
</dbReference>
<evidence type="ECO:0000256" key="1">
    <source>
        <dbReference type="ARBA" id="ARBA00004141"/>
    </source>
</evidence>
<feature type="domain" description="Major facilitator superfamily (MFS) profile" evidence="6">
    <location>
        <begin position="101"/>
        <end position="522"/>
    </location>
</feature>
<evidence type="ECO:0000256" key="3">
    <source>
        <dbReference type="ARBA" id="ARBA00022989"/>
    </source>
</evidence>
<dbReference type="FunFam" id="1.20.1250.20:FF:000082">
    <property type="entry name" value="MFS multidrug transporter, putative"/>
    <property type="match status" value="1"/>
</dbReference>
<evidence type="ECO:0000313" key="7">
    <source>
        <dbReference type="EMBL" id="KIL61655.1"/>
    </source>
</evidence>
<proteinExistence type="predicted"/>
<feature type="transmembrane region" description="Helical" evidence="5">
    <location>
        <begin position="138"/>
        <end position="155"/>
    </location>
</feature>
<evidence type="ECO:0000256" key="2">
    <source>
        <dbReference type="ARBA" id="ARBA00022692"/>
    </source>
</evidence>
<comment type="subcellular location">
    <subcellularLocation>
        <location evidence="1">Membrane</location>
        <topology evidence="1">Multi-pass membrane protein</topology>
    </subcellularLocation>
</comment>
<dbReference type="PANTHER" id="PTHR23502">
    <property type="entry name" value="MAJOR FACILITATOR SUPERFAMILY"/>
    <property type="match status" value="1"/>
</dbReference>
<dbReference type="CDD" id="cd17323">
    <property type="entry name" value="MFS_Tpo1_MDR_like"/>
    <property type="match status" value="1"/>
</dbReference>
<feature type="transmembrane region" description="Helical" evidence="5">
    <location>
        <begin position="191"/>
        <end position="215"/>
    </location>
</feature>
<dbReference type="Proteomes" id="UP000054549">
    <property type="component" value="Unassembled WGS sequence"/>
</dbReference>
<protein>
    <recommendedName>
        <fullName evidence="6">Major facilitator superfamily (MFS) profile domain-containing protein</fullName>
    </recommendedName>
</protein>